<dbReference type="EMBL" id="BARU01006202">
    <property type="protein sequence ID" value="GAH45960.1"/>
    <property type="molecule type" value="Genomic_DNA"/>
</dbReference>
<feature type="non-terminal residue" evidence="1">
    <location>
        <position position="1"/>
    </location>
</feature>
<evidence type="ECO:0000313" key="1">
    <source>
        <dbReference type="EMBL" id="GAH45960.1"/>
    </source>
</evidence>
<organism evidence="1">
    <name type="scientific">marine sediment metagenome</name>
    <dbReference type="NCBI Taxonomy" id="412755"/>
    <lineage>
        <taxon>unclassified sequences</taxon>
        <taxon>metagenomes</taxon>
        <taxon>ecological metagenomes</taxon>
    </lineage>
</organism>
<sequence>QLGRIHLNCSFTNRGAKLGVVKKLVLLARPAPLDREIELLWNSFYRHSEKGEVVYEDHVHPVLVKGKESVFRRIEFSTGEPIQWKAGTHEFKLRGWRNKEDIDSLPSLRVGFSVSLDEKTANNLTKETSTSRYLPITITY</sequence>
<accession>X1GMB3</accession>
<gene>
    <name evidence="1" type="ORF">S03H2_12177</name>
</gene>
<name>X1GMB3_9ZZZZ</name>
<comment type="caution">
    <text evidence="1">The sequence shown here is derived from an EMBL/GenBank/DDBJ whole genome shotgun (WGS) entry which is preliminary data.</text>
</comment>
<proteinExistence type="predicted"/>
<protein>
    <submittedName>
        <fullName evidence="1">Uncharacterized protein</fullName>
    </submittedName>
</protein>
<reference evidence="1" key="1">
    <citation type="journal article" date="2014" name="Front. Microbiol.">
        <title>High frequency of phylogenetically diverse reductive dehalogenase-homologous genes in deep subseafloor sedimentary metagenomes.</title>
        <authorList>
            <person name="Kawai M."/>
            <person name="Futagami T."/>
            <person name="Toyoda A."/>
            <person name="Takaki Y."/>
            <person name="Nishi S."/>
            <person name="Hori S."/>
            <person name="Arai W."/>
            <person name="Tsubouchi T."/>
            <person name="Morono Y."/>
            <person name="Uchiyama I."/>
            <person name="Ito T."/>
            <person name="Fujiyama A."/>
            <person name="Inagaki F."/>
            <person name="Takami H."/>
        </authorList>
    </citation>
    <scope>NUCLEOTIDE SEQUENCE</scope>
    <source>
        <strain evidence="1">Expedition CK06-06</strain>
    </source>
</reference>
<dbReference type="AlphaFoldDB" id="X1GMB3"/>